<organism evidence="1 2">
    <name type="scientific">Amblyomma americanum</name>
    <name type="common">Lone star tick</name>
    <dbReference type="NCBI Taxonomy" id="6943"/>
    <lineage>
        <taxon>Eukaryota</taxon>
        <taxon>Metazoa</taxon>
        <taxon>Ecdysozoa</taxon>
        <taxon>Arthropoda</taxon>
        <taxon>Chelicerata</taxon>
        <taxon>Arachnida</taxon>
        <taxon>Acari</taxon>
        <taxon>Parasitiformes</taxon>
        <taxon>Ixodida</taxon>
        <taxon>Ixodoidea</taxon>
        <taxon>Ixodidae</taxon>
        <taxon>Amblyomminae</taxon>
        <taxon>Amblyomma</taxon>
    </lineage>
</organism>
<gene>
    <name evidence="1" type="ORF">V5799_005452</name>
</gene>
<dbReference type="AlphaFoldDB" id="A0AAQ4DZ79"/>
<reference evidence="1 2" key="1">
    <citation type="journal article" date="2023" name="Arcadia Sci">
        <title>De novo assembly of a long-read Amblyomma americanum tick genome.</title>
        <authorList>
            <person name="Chou S."/>
            <person name="Poskanzer K.E."/>
            <person name="Rollins M."/>
            <person name="Thuy-Boun P.S."/>
        </authorList>
    </citation>
    <scope>NUCLEOTIDE SEQUENCE [LARGE SCALE GENOMIC DNA]</scope>
    <source>
        <strain evidence="1">F_SG_1</strain>
        <tissue evidence="1">Salivary glands</tissue>
    </source>
</reference>
<evidence type="ECO:0000313" key="2">
    <source>
        <dbReference type="Proteomes" id="UP001321473"/>
    </source>
</evidence>
<keyword evidence="2" id="KW-1185">Reference proteome</keyword>
<comment type="caution">
    <text evidence="1">The sequence shown here is derived from an EMBL/GenBank/DDBJ whole genome shotgun (WGS) entry which is preliminary data.</text>
</comment>
<sequence>MECLLSRTHIIAATFWNNIILVGEGDRVYAYCLETMNQVGFQTVFSTSNVHGIRVEGKSVATCAIFGSRFLTIMNAELSTASSVV</sequence>
<name>A0AAQ4DZ79_AMBAM</name>
<proteinExistence type="predicted"/>
<protein>
    <submittedName>
        <fullName evidence="1">Uncharacterized protein</fullName>
    </submittedName>
</protein>
<accession>A0AAQ4DZ79</accession>
<evidence type="ECO:0000313" key="1">
    <source>
        <dbReference type="EMBL" id="KAK8767769.1"/>
    </source>
</evidence>
<dbReference type="Proteomes" id="UP001321473">
    <property type="component" value="Unassembled WGS sequence"/>
</dbReference>
<dbReference type="EMBL" id="JARKHS020025010">
    <property type="protein sequence ID" value="KAK8767769.1"/>
    <property type="molecule type" value="Genomic_DNA"/>
</dbReference>